<evidence type="ECO:0000256" key="2">
    <source>
        <dbReference type="ARBA" id="ARBA00022614"/>
    </source>
</evidence>
<keyword evidence="10" id="KW-1185">Reference proteome</keyword>
<evidence type="ECO:0000256" key="4">
    <source>
        <dbReference type="ARBA" id="ARBA00022801"/>
    </source>
</evidence>
<dbReference type="PROSITE" id="PS50104">
    <property type="entry name" value="TIR"/>
    <property type="match status" value="1"/>
</dbReference>
<dbReference type="Pfam" id="PF07725">
    <property type="entry name" value="LRR_3"/>
    <property type="match status" value="1"/>
</dbReference>
<accession>A0AAN7F3M5</accession>
<dbReference type="InterPro" id="IPR011713">
    <property type="entry name" value="Leu-rich_rpt_3"/>
</dbReference>
<feature type="domain" description="TIR" evidence="8">
    <location>
        <begin position="17"/>
        <end position="180"/>
    </location>
</feature>
<dbReference type="GO" id="GO:0043531">
    <property type="term" value="F:ADP binding"/>
    <property type="evidence" value="ECO:0007669"/>
    <property type="project" value="InterPro"/>
</dbReference>
<dbReference type="SUPFAM" id="SSF52058">
    <property type="entry name" value="L domain-like"/>
    <property type="match status" value="1"/>
</dbReference>
<dbReference type="AlphaFoldDB" id="A0AAN7F3M5"/>
<proteinExistence type="predicted"/>
<dbReference type="SUPFAM" id="SSF46785">
    <property type="entry name" value="Winged helix' DNA-binding domain"/>
    <property type="match status" value="1"/>
</dbReference>
<dbReference type="InterPro" id="IPR058192">
    <property type="entry name" value="WHD_ROQ1-like"/>
</dbReference>
<dbReference type="EC" id="3.2.2.6" evidence="1"/>
<dbReference type="Pfam" id="PF01582">
    <property type="entry name" value="TIR"/>
    <property type="match status" value="1"/>
</dbReference>
<evidence type="ECO:0000313" key="10">
    <source>
        <dbReference type="Proteomes" id="UP001324115"/>
    </source>
</evidence>
<name>A0AAN7F3M5_QUERU</name>
<dbReference type="InterPro" id="IPR000157">
    <property type="entry name" value="TIR_dom"/>
</dbReference>
<dbReference type="GO" id="GO:0006952">
    <property type="term" value="P:defense response"/>
    <property type="evidence" value="ECO:0007669"/>
    <property type="project" value="UniProtKB-KW"/>
</dbReference>
<keyword evidence="2" id="KW-0433">Leucine-rich repeat</keyword>
<dbReference type="PANTHER" id="PTHR11017">
    <property type="entry name" value="LEUCINE-RICH REPEAT-CONTAINING PROTEIN"/>
    <property type="match status" value="1"/>
</dbReference>
<evidence type="ECO:0000256" key="5">
    <source>
        <dbReference type="ARBA" id="ARBA00022821"/>
    </source>
</evidence>
<evidence type="ECO:0000256" key="1">
    <source>
        <dbReference type="ARBA" id="ARBA00011982"/>
    </source>
</evidence>
<dbReference type="FunFam" id="3.40.50.10140:FF:000007">
    <property type="entry name" value="Disease resistance protein (TIR-NBS-LRR class)"/>
    <property type="match status" value="1"/>
</dbReference>
<evidence type="ECO:0000256" key="3">
    <source>
        <dbReference type="ARBA" id="ARBA00022737"/>
    </source>
</evidence>
<keyword evidence="3" id="KW-0677">Repeat</keyword>
<dbReference type="InterPro" id="IPR027417">
    <property type="entry name" value="P-loop_NTPase"/>
</dbReference>
<dbReference type="InterPro" id="IPR002182">
    <property type="entry name" value="NB-ARC"/>
</dbReference>
<dbReference type="Gene3D" id="1.10.8.430">
    <property type="entry name" value="Helical domain of apoptotic protease-activating factors"/>
    <property type="match status" value="1"/>
</dbReference>
<dbReference type="GO" id="GO:0061809">
    <property type="term" value="F:NAD+ nucleosidase activity, cyclic ADP-ribose generating"/>
    <property type="evidence" value="ECO:0007669"/>
    <property type="project" value="UniProtKB-EC"/>
</dbReference>
<dbReference type="Gene3D" id="3.40.50.300">
    <property type="entry name" value="P-loop containing nucleotide triphosphate hydrolases"/>
    <property type="match status" value="1"/>
</dbReference>
<evidence type="ECO:0000256" key="7">
    <source>
        <dbReference type="ARBA" id="ARBA00047304"/>
    </source>
</evidence>
<keyword evidence="4" id="KW-0378">Hydrolase</keyword>
<keyword evidence="6" id="KW-0520">NAD</keyword>
<dbReference type="InterPro" id="IPR045344">
    <property type="entry name" value="C-JID"/>
</dbReference>
<gene>
    <name evidence="9" type="ORF">RGQ29_022660</name>
</gene>
<dbReference type="PANTHER" id="PTHR11017:SF573">
    <property type="entry name" value="ADP-RIBOSYL CYCLASE_CYCLIC ADP-RIBOSE HYDROLASE"/>
    <property type="match status" value="1"/>
</dbReference>
<dbReference type="SUPFAM" id="SSF52540">
    <property type="entry name" value="P-loop containing nucleoside triphosphate hydrolases"/>
    <property type="match status" value="1"/>
</dbReference>
<comment type="caution">
    <text evidence="9">The sequence shown here is derived from an EMBL/GenBank/DDBJ whole genome shotgun (WGS) entry which is preliminary data.</text>
</comment>
<sequence>MSTHKDSWTAFSSTPTWKYDVFLSFRGADIRNSFVSNLYAALKLKGIVTFKDDERLEKGKPISLDLSEAIEQSRFAIVIFSRDYASSKWCLDELTKIVECKKETRIIVLPVFYKVDPSDVRNQRNSFGQAFDKHEIRFKQNLNKLQMWKDALKEVADTSGWHLQNSQPEAEFIQDIVEMIVHKLNFTFSIDTKGLIGMKSQVDDLMSHLAIGLDNVRMIGIRGMGGIGKTTLARVVYSIIYNKFDACSFISNIREDSKKFGLLRLRQELLRELLMERPLNMHNVDNGDFVIKNRLRHKRILLVLDDVTDLDQLNKLAGKRDWFGRGSRVIITTRDERLLLKHEVDIIHEPMELIYDDAMHLFSLNAFKEDHPAMGFLTLSQKFVQYANGLPLAIEVLGSFLFTRSIKEWKNALDRLKDYPERNILDVLQISFDELHYTEKEIFLHIACFFNHEDKNLVEEILDCLDLFPLIGLGVLIDKSLLKLNGNKLWMHDLLQEMGRDMVREECRKDSGKRSRIWLYTDIDNELTKNMEKEAIEGMVLKLPEPKEVYWHCEAFSKMCNLKLLVIRNVNLFHDPQKLSNGLRFLDWSGYPSKKFPSHLLPDELVGLHMCYSNIERFWKGTKGLSLQYPSFLNKCDLVIPGSKISKWFYHQSMGAELNISEPSHLCNEWMGIAVCVLFFSNHQIHKNCIISCFLTANGEDTSIMSSIFNIPMVLSDHLWLLYLCPQFCDKNSLKLLWECDANGFSQIGIRIETLGQGLEVKQCGFRMVYKKDVEDLNQTMVQCSSNNIAPYEGLDVHHNFDNPVIVAEGNKVKQSRGDCDEVGPSGEGSFNLTIQ</sequence>
<dbReference type="EMBL" id="JAXUIC010000006">
    <property type="protein sequence ID" value="KAK4585075.1"/>
    <property type="molecule type" value="Genomic_DNA"/>
</dbReference>
<dbReference type="Gene3D" id="3.40.50.10140">
    <property type="entry name" value="Toll/interleukin-1 receptor homology (TIR) domain"/>
    <property type="match status" value="1"/>
</dbReference>
<dbReference type="Pfam" id="PF23282">
    <property type="entry name" value="WHD_ROQ1"/>
    <property type="match status" value="1"/>
</dbReference>
<comment type="catalytic activity">
    <reaction evidence="7">
        <text>NAD(+) + H2O = ADP-D-ribose + nicotinamide + H(+)</text>
        <dbReference type="Rhea" id="RHEA:16301"/>
        <dbReference type="ChEBI" id="CHEBI:15377"/>
        <dbReference type="ChEBI" id="CHEBI:15378"/>
        <dbReference type="ChEBI" id="CHEBI:17154"/>
        <dbReference type="ChEBI" id="CHEBI:57540"/>
        <dbReference type="ChEBI" id="CHEBI:57967"/>
        <dbReference type="EC" id="3.2.2.6"/>
    </reaction>
    <physiologicalReaction direction="left-to-right" evidence="7">
        <dbReference type="Rhea" id="RHEA:16302"/>
    </physiologicalReaction>
</comment>
<evidence type="ECO:0000259" key="8">
    <source>
        <dbReference type="PROSITE" id="PS50104"/>
    </source>
</evidence>
<dbReference type="InterPro" id="IPR035897">
    <property type="entry name" value="Toll_tir_struct_dom_sf"/>
</dbReference>
<evidence type="ECO:0000256" key="6">
    <source>
        <dbReference type="ARBA" id="ARBA00023027"/>
    </source>
</evidence>
<keyword evidence="5" id="KW-0611">Plant defense</keyword>
<organism evidence="9 10">
    <name type="scientific">Quercus rubra</name>
    <name type="common">Northern red oak</name>
    <name type="synonym">Quercus borealis</name>
    <dbReference type="NCBI Taxonomy" id="3512"/>
    <lineage>
        <taxon>Eukaryota</taxon>
        <taxon>Viridiplantae</taxon>
        <taxon>Streptophyta</taxon>
        <taxon>Embryophyta</taxon>
        <taxon>Tracheophyta</taxon>
        <taxon>Spermatophyta</taxon>
        <taxon>Magnoliopsida</taxon>
        <taxon>eudicotyledons</taxon>
        <taxon>Gunneridae</taxon>
        <taxon>Pentapetalae</taxon>
        <taxon>rosids</taxon>
        <taxon>fabids</taxon>
        <taxon>Fagales</taxon>
        <taxon>Fagaceae</taxon>
        <taxon>Quercus</taxon>
    </lineage>
</organism>
<protein>
    <recommendedName>
        <fullName evidence="1">ADP-ribosyl cyclase/cyclic ADP-ribose hydrolase</fullName>
        <ecNumber evidence="1">3.2.2.6</ecNumber>
    </recommendedName>
</protein>
<dbReference type="InterPro" id="IPR044974">
    <property type="entry name" value="Disease_R_plants"/>
</dbReference>
<evidence type="ECO:0000313" key="9">
    <source>
        <dbReference type="EMBL" id="KAK4585075.1"/>
    </source>
</evidence>
<dbReference type="Proteomes" id="UP001324115">
    <property type="component" value="Unassembled WGS sequence"/>
</dbReference>
<dbReference type="Pfam" id="PF00931">
    <property type="entry name" value="NB-ARC"/>
    <property type="match status" value="1"/>
</dbReference>
<dbReference type="InterPro" id="IPR042197">
    <property type="entry name" value="Apaf_helical"/>
</dbReference>
<dbReference type="InterPro" id="IPR036390">
    <property type="entry name" value="WH_DNA-bd_sf"/>
</dbReference>
<dbReference type="GO" id="GO:0007165">
    <property type="term" value="P:signal transduction"/>
    <property type="evidence" value="ECO:0007669"/>
    <property type="project" value="InterPro"/>
</dbReference>
<dbReference type="Pfam" id="PF20160">
    <property type="entry name" value="C-JID"/>
    <property type="match status" value="1"/>
</dbReference>
<dbReference type="SMART" id="SM00255">
    <property type="entry name" value="TIR"/>
    <property type="match status" value="1"/>
</dbReference>
<dbReference type="SUPFAM" id="SSF52200">
    <property type="entry name" value="Toll/Interleukin receptor TIR domain"/>
    <property type="match status" value="1"/>
</dbReference>
<dbReference type="PRINTS" id="PR00364">
    <property type="entry name" value="DISEASERSIST"/>
</dbReference>
<reference evidence="9 10" key="1">
    <citation type="journal article" date="2023" name="G3 (Bethesda)">
        <title>A haplotype-resolved chromosome-scale genome for Quercus rubra L. provides insights into the genetics of adaptive traits for red oak species.</title>
        <authorList>
            <person name="Kapoor B."/>
            <person name="Jenkins J."/>
            <person name="Schmutz J."/>
            <person name="Zhebentyayeva T."/>
            <person name="Kuelheim C."/>
            <person name="Coggeshall M."/>
            <person name="Heim C."/>
            <person name="Lasky J.R."/>
            <person name="Leites L."/>
            <person name="Islam-Faridi N."/>
            <person name="Romero-Severson J."/>
            <person name="DeLeo V.L."/>
            <person name="Lucas S.M."/>
            <person name="Lazic D."/>
            <person name="Gailing O."/>
            <person name="Carlson J."/>
            <person name="Staton M."/>
        </authorList>
    </citation>
    <scope>NUCLEOTIDE SEQUENCE [LARGE SCALE GENOMIC DNA]</scope>
    <source>
        <strain evidence="9">Pseudo-F2</strain>
    </source>
</reference>